<accession>A0ABQ8DIJ1</accession>
<dbReference type="Proteomes" id="UP000824890">
    <property type="component" value="Unassembled WGS sequence"/>
</dbReference>
<feature type="transmembrane region" description="Helical" evidence="9">
    <location>
        <begin position="446"/>
        <end position="466"/>
    </location>
</feature>
<dbReference type="SMART" id="SM00961">
    <property type="entry name" value="RuBisCO_small"/>
    <property type="match status" value="2"/>
</dbReference>
<evidence type="ECO:0000256" key="2">
    <source>
        <dbReference type="ARBA" id="ARBA00022531"/>
    </source>
</evidence>
<feature type="domain" description="Ribulose bisphosphate carboxylase small subunit" evidence="10">
    <location>
        <begin position="640"/>
        <end position="749"/>
    </location>
</feature>
<keyword evidence="3" id="KW-0113">Calvin cycle</keyword>
<protein>
    <recommendedName>
        <fullName evidence="8">Ribulose bisphosphate carboxylase small subunit</fullName>
        <shortName evidence="8">RuBisCO small subunit</shortName>
    </recommendedName>
</protein>
<keyword evidence="6 8" id="KW-0601">Photorespiration</keyword>
<dbReference type="EMBL" id="JAGKQM010000004">
    <property type="protein sequence ID" value="KAH0929162.1"/>
    <property type="molecule type" value="Genomic_DNA"/>
</dbReference>
<dbReference type="Pfam" id="PF12338">
    <property type="entry name" value="RbcS"/>
    <property type="match status" value="2"/>
</dbReference>
<comment type="subunit">
    <text evidence="8">Heterohexadecamer of 8 large and 8 small subunits.</text>
</comment>
<evidence type="ECO:0000256" key="4">
    <source>
        <dbReference type="ARBA" id="ARBA00022640"/>
    </source>
</evidence>
<keyword evidence="9" id="KW-0472">Membrane</keyword>
<feature type="transmembrane region" description="Helical" evidence="9">
    <location>
        <begin position="331"/>
        <end position="348"/>
    </location>
</feature>
<evidence type="ECO:0000313" key="11">
    <source>
        <dbReference type="EMBL" id="KAH0929162.1"/>
    </source>
</evidence>
<keyword evidence="1" id="KW-0150">Chloroplast</keyword>
<keyword evidence="9" id="KW-0812">Transmembrane</keyword>
<evidence type="ECO:0000256" key="9">
    <source>
        <dbReference type="SAM" id="Phobius"/>
    </source>
</evidence>
<keyword evidence="2 8" id="KW-0602">Photosynthesis</keyword>
<keyword evidence="7 8" id="KW-0120">Carbon dioxide fixation</keyword>
<dbReference type="PANTHER" id="PTHR31262:SF10">
    <property type="entry name" value="RIBULOSE BISPHOSPHATE CARBOXYLASE SMALL SUBUNIT 1A, CHLOROPLASTIC-RELATED"/>
    <property type="match status" value="1"/>
</dbReference>
<feature type="non-terminal residue" evidence="11">
    <location>
        <position position="1"/>
    </location>
</feature>
<feature type="transmembrane region" description="Helical" evidence="9">
    <location>
        <begin position="368"/>
        <end position="386"/>
    </location>
</feature>
<dbReference type="InterPro" id="IPR036385">
    <property type="entry name" value="RuBisCO_ssu_sf"/>
</dbReference>
<reference evidence="11 12" key="1">
    <citation type="submission" date="2021-05" db="EMBL/GenBank/DDBJ databases">
        <title>Genome Assembly of Synthetic Allotetraploid Brassica napus Reveals Homoeologous Exchanges between Subgenomes.</title>
        <authorList>
            <person name="Davis J.T."/>
        </authorList>
    </citation>
    <scope>NUCLEOTIDE SEQUENCE [LARGE SCALE GENOMIC DNA]</scope>
    <source>
        <strain evidence="12">cv. Da-Ae</strain>
        <tissue evidence="11">Seedling</tissue>
    </source>
</reference>
<keyword evidence="12" id="KW-1185">Reference proteome</keyword>
<comment type="function">
    <text evidence="8">RuBisCO catalyzes two reactions: the carboxylation of D-ribulose 1,5-bisphosphate, the primary event in carbon dioxide fixation, as well as the oxidative fragmentation of the pentose substrate. Both reactions occur simultaneously and in competition at the same active site. Although the small subunit is not catalytic it is essential for maximal activity.</text>
</comment>
<dbReference type="HAMAP" id="MF_00859">
    <property type="entry name" value="RuBisCO_S_bact"/>
    <property type="match status" value="2"/>
</dbReference>
<dbReference type="SUPFAM" id="SSF55239">
    <property type="entry name" value="RuBisCO, small subunit"/>
    <property type="match status" value="2"/>
</dbReference>
<evidence type="ECO:0000256" key="6">
    <source>
        <dbReference type="ARBA" id="ARBA00023238"/>
    </source>
</evidence>
<dbReference type="CDD" id="cd03527">
    <property type="entry name" value="RuBisCO_small"/>
    <property type="match status" value="2"/>
</dbReference>
<evidence type="ECO:0000256" key="5">
    <source>
        <dbReference type="ARBA" id="ARBA00022946"/>
    </source>
</evidence>
<dbReference type="PRINTS" id="PR00152">
    <property type="entry name" value="RUBISCOSMALL"/>
</dbReference>
<dbReference type="Gene3D" id="3.30.190.10">
    <property type="entry name" value="Ribulose bisphosphate carboxylase, small subunit"/>
    <property type="match status" value="2"/>
</dbReference>
<proteinExistence type="inferred from homology"/>
<keyword evidence="4 8" id="KW-0934">Plastid</keyword>
<evidence type="ECO:0000259" key="10">
    <source>
        <dbReference type="SMART" id="SM00961"/>
    </source>
</evidence>
<gene>
    <name evidence="11" type="ORF">HID58_014889</name>
</gene>
<comment type="caution">
    <text evidence="11">The sequence shown here is derived from an EMBL/GenBank/DDBJ whole genome shotgun (WGS) entry which is preliminary data.</text>
</comment>
<evidence type="ECO:0000256" key="8">
    <source>
        <dbReference type="RuleBase" id="RU003627"/>
    </source>
</evidence>
<feature type="transmembrane region" description="Helical" evidence="9">
    <location>
        <begin position="393"/>
        <end position="415"/>
    </location>
</feature>
<dbReference type="InterPro" id="IPR000894">
    <property type="entry name" value="RuBisCO_ssu_dom"/>
</dbReference>
<dbReference type="InterPro" id="IPR024680">
    <property type="entry name" value="RuBisCO_ssu_N"/>
</dbReference>
<name>A0ABQ8DIJ1_BRANA</name>
<feature type="transmembrane region" description="Helical" evidence="9">
    <location>
        <begin position="487"/>
        <end position="509"/>
    </location>
</feature>
<keyword evidence="5" id="KW-0809">Transit peptide</keyword>
<evidence type="ECO:0000256" key="1">
    <source>
        <dbReference type="ARBA" id="ARBA00022528"/>
    </source>
</evidence>
<keyword evidence="9" id="KW-1133">Transmembrane helix</keyword>
<feature type="domain" description="Ribulose bisphosphate carboxylase small subunit" evidence="10">
    <location>
        <begin position="83"/>
        <end position="192"/>
    </location>
</feature>
<sequence length="755" mass="83559">ITKAIDKQRKEEEEEVVMASSMLSSAAVVTSPAQATMVAPFTGLKSSAAFPVTRKANNDITSIASNGGRVSCMKVWPPVGKKKFETLSYLPDLTEVELGKEVDYLLRNKWIPCVEFELEHGFVYREHGSTPGYYDGRYWTMWKLPLFGCTDSAQVLKEVQECKTEYPNAFIRIIGFDNNRQVQCISFIAYKPPSFTAMLLLVGTPPLLTRSVSRRGEELLKAQRSSLSSVSVFSTPSLLPPVRTRISNVSGPAFVSVTKSPPSLPSKPEPPDLVPVEQLQHLFEALSPPDLPLEALSPPEPPDPPDVPVVGNMILCWCVNWSSKCSFPSRLVIVFVAATLVSLSRPLIQVLSQRFSNLMLGDELISLVWYLELSCGLSLCLALALVRPFTAVCSPFTALCSSTFVLLKSLSVQLWQLNGVMPHISIHHVNQVLLDSYCLVSSFMEVVPLPISSSTLCGFVAGGLILKIRNSSNTEVLIKGFVAMLKIVDCALAAASILGVILLIVVSNFQGFVSLYSSMVVEIRGLIDRFLCPYPSMLYLFPCNRCLFSLDGSVFMFHKHFLQSLRVRIHKSRVMASSMLSSAAVVTSPAQATMVAPFTGLKSSSAFPVTRKANNDITSIVSNGGRVSCMKVWPPVGKKKFETLSYLPDLTEVELGKEVDYLLRNKWIPCVEFELEHGFVYREHGSTPGYYDGRYWTMWKLPLFGCTDSAQVLKEVQECKTEYPNAFIRIIGFDNNRQVQCISFIAYKPPSFTGA</sequence>
<dbReference type="PANTHER" id="PTHR31262">
    <property type="entry name" value="RIBULOSE BISPHOSPHATE CARBOXYLASE SMALL CHAIN 1, CHLOROPLASTIC"/>
    <property type="match status" value="1"/>
</dbReference>
<dbReference type="Pfam" id="PF00101">
    <property type="entry name" value="RuBisCO_small"/>
    <property type="match status" value="2"/>
</dbReference>
<evidence type="ECO:0000256" key="3">
    <source>
        <dbReference type="ARBA" id="ARBA00022567"/>
    </source>
</evidence>
<evidence type="ECO:0000256" key="7">
    <source>
        <dbReference type="ARBA" id="ARBA00023300"/>
    </source>
</evidence>
<organism evidence="11 12">
    <name type="scientific">Brassica napus</name>
    <name type="common">Rape</name>
    <dbReference type="NCBI Taxonomy" id="3708"/>
    <lineage>
        <taxon>Eukaryota</taxon>
        <taxon>Viridiplantae</taxon>
        <taxon>Streptophyta</taxon>
        <taxon>Embryophyta</taxon>
        <taxon>Tracheophyta</taxon>
        <taxon>Spermatophyta</taxon>
        <taxon>Magnoliopsida</taxon>
        <taxon>eudicotyledons</taxon>
        <taxon>Gunneridae</taxon>
        <taxon>Pentapetalae</taxon>
        <taxon>rosids</taxon>
        <taxon>malvids</taxon>
        <taxon>Brassicales</taxon>
        <taxon>Brassicaceae</taxon>
        <taxon>Brassiceae</taxon>
        <taxon>Brassica</taxon>
    </lineage>
</organism>
<comment type="similarity">
    <text evidence="8">Belongs to the RuBisCO small chain family.</text>
</comment>
<evidence type="ECO:0000313" key="12">
    <source>
        <dbReference type="Proteomes" id="UP000824890"/>
    </source>
</evidence>
<dbReference type="InterPro" id="IPR024681">
    <property type="entry name" value="RuBisCO_ssu"/>
</dbReference>